<dbReference type="AlphaFoldDB" id="A0A9J7HTL1"/>
<evidence type="ECO:0000256" key="4">
    <source>
        <dbReference type="ARBA" id="ARBA00023136"/>
    </source>
</evidence>
<keyword evidence="4 6" id="KW-0472">Membrane</keyword>
<evidence type="ECO:0000256" key="2">
    <source>
        <dbReference type="ARBA" id="ARBA00022692"/>
    </source>
</evidence>
<accession>A0A9J7HTL1</accession>
<keyword evidence="3 6" id="KW-1133">Transmembrane helix</keyword>
<evidence type="ECO:0000256" key="6">
    <source>
        <dbReference type="SAM" id="Phobius"/>
    </source>
</evidence>
<dbReference type="Proteomes" id="UP000001554">
    <property type="component" value="Unplaced"/>
</dbReference>
<organism evidence="8 9">
    <name type="scientific">Branchiostoma floridae</name>
    <name type="common">Florida lancelet</name>
    <name type="synonym">Amphioxus</name>
    <dbReference type="NCBI Taxonomy" id="7739"/>
    <lineage>
        <taxon>Eukaryota</taxon>
        <taxon>Metazoa</taxon>
        <taxon>Chordata</taxon>
        <taxon>Cephalochordata</taxon>
        <taxon>Leptocardii</taxon>
        <taxon>Amphioxiformes</taxon>
        <taxon>Branchiostomatidae</taxon>
        <taxon>Branchiostoma</taxon>
    </lineage>
</organism>
<feature type="region of interest" description="Disordered" evidence="5">
    <location>
        <begin position="129"/>
        <end position="185"/>
    </location>
</feature>
<feature type="domain" description="Shisa N-terminal" evidence="7">
    <location>
        <begin position="7"/>
        <end position="58"/>
    </location>
</feature>
<evidence type="ECO:0000256" key="1">
    <source>
        <dbReference type="ARBA" id="ARBA00004370"/>
    </source>
</evidence>
<evidence type="ECO:0000259" key="7">
    <source>
        <dbReference type="Pfam" id="PF13908"/>
    </source>
</evidence>
<keyword evidence="2 6" id="KW-0812">Transmembrane</keyword>
<dbReference type="InterPro" id="IPR053891">
    <property type="entry name" value="Shisa_N"/>
</dbReference>
<evidence type="ECO:0000256" key="5">
    <source>
        <dbReference type="SAM" id="MobiDB-lite"/>
    </source>
</evidence>
<dbReference type="OrthoDB" id="9996010at2759"/>
<dbReference type="PANTHER" id="PTHR31395:SF23">
    <property type="entry name" value="GEO05642P1"/>
    <property type="match status" value="1"/>
</dbReference>
<gene>
    <name evidence="9" type="primary">LOC118408616</name>
</gene>
<evidence type="ECO:0000256" key="3">
    <source>
        <dbReference type="ARBA" id="ARBA00022989"/>
    </source>
</evidence>
<evidence type="ECO:0000313" key="8">
    <source>
        <dbReference type="Proteomes" id="UP000001554"/>
    </source>
</evidence>
<dbReference type="GO" id="GO:0016020">
    <property type="term" value="C:membrane"/>
    <property type="evidence" value="ECO:0007669"/>
    <property type="project" value="UniProtKB-SubCell"/>
</dbReference>
<dbReference type="PANTHER" id="PTHR31395">
    <property type="entry name" value="SHISA"/>
    <property type="match status" value="1"/>
</dbReference>
<dbReference type="Pfam" id="PF13908">
    <property type="entry name" value="Shisa_N"/>
    <property type="match status" value="1"/>
</dbReference>
<reference evidence="9" key="1">
    <citation type="submission" date="2025-08" db="UniProtKB">
        <authorList>
            <consortium name="RefSeq"/>
        </authorList>
    </citation>
    <scope>IDENTIFICATION</scope>
    <source>
        <strain evidence="9">S238N-H82</strain>
        <tissue evidence="9">Testes</tissue>
    </source>
</reference>
<sequence length="185" mass="20940">MELIDIGEQCEGYYDTAMGRHRESFHCPMHESSDGLSTWLYCCGTSTFRYCCPFKEADVAPSDINLSGGAYFAIAFAAMVLVLSVTVLCCFFFPYCWLYRMKHPNRDMPIEIGMEGPAIYPLRTMRTSASEPARIPPNVNVETAKEERRNSYPPRGTFPYPPTEEVQIPYPPPTANSQHRSQTSL</sequence>
<name>A0A9J7HTL1_BRAFL</name>
<feature type="compositionally biased region" description="Polar residues" evidence="5">
    <location>
        <begin position="175"/>
        <end position="185"/>
    </location>
</feature>
<dbReference type="InterPro" id="IPR026910">
    <property type="entry name" value="Shisa"/>
</dbReference>
<keyword evidence="8" id="KW-1185">Reference proteome</keyword>
<proteinExistence type="predicted"/>
<dbReference type="RefSeq" id="XP_035665326.1">
    <property type="nucleotide sequence ID" value="XM_035809433.1"/>
</dbReference>
<evidence type="ECO:0000313" key="9">
    <source>
        <dbReference type="RefSeq" id="XP_035665326.1"/>
    </source>
</evidence>
<protein>
    <submittedName>
        <fullName evidence="9">Protein shisa-like-2B</fullName>
    </submittedName>
</protein>
<feature type="transmembrane region" description="Helical" evidence="6">
    <location>
        <begin position="70"/>
        <end position="98"/>
    </location>
</feature>
<dbReference type="KEGG" id="bfo:118408616"/>
<dbReference type="GeneID" id="118408616"/>
<comment type="subcellular location">
    <subcellularLocation>
        <location evidence="1">Membrane</location>
    </subcellularLocation>
</comment>